<reference evidence="6" key="1">
    <citation type="submission" date="2023-07" db="EMBL/GenBank/DDBJ databases">
        <authorList>
            <person name="Stuckert A."/>
        </authorList>
    </citation>
    <scope>NUCLEOTIDE SEQUENCE</scope>
</reference>
<evidence type="ECO:0000256" key="3">
    <source>
        <dbReference type="ARBA" id="ARBA00022989"/>
    </source>
</evidence>
<dbReference type="PANTHER" id="PTHR10924">
    <property type="entry name" value="MAJOR FACILITATOR SUPERFAMILY PROTEIN-RELATED"/>
    <property type="match status" value="1"/>
</dbReference>
<dbReference type="SUPFAM" id="SSF103473">
    <property type="entry name" value="MFS general substrate transporter"/>
    <property type="match status" value="1"/>
</dbReference>
<proteinExistence type="predicted"/>
<dbReference type="PANTHER" id="PTHR10924:SF6">
    <property type="entry name" value="SOLUTE CARRIER FAMILY 49 MEMBER A3"/>
    <property type="match status" value="1"/>
</dbReference>
<evidence type="ECO:0000256" key="5">
    <source>
        <dbReference type="SAM" id="Phobius"/>
    </source>
</evidence>
<name>A0ABN9KYN5_9NEOB</name>
<evidence type="ECO:0000313" key="7">
    <source>
        <dbReference type="Proteomes" id="UP001176940"/>
    </source>
</evidence>
<evidence type="ECO:0000256" key="4">
    <source>
        <dbReference type="ARBA" id="ARBA00023136"/>
    </source>
</evidence>
<dbReference type="Proteomes" id="UP001176940">
    <property type="component" value="Unassembled WGS sequence"/>
</dbReference>
<keyword evidence="2 5" id="KW-0812">Transmembrane</keyword>
<feature type="transmembrane region" description="Helical" evidence="5">
    <location>
        <begin position="63"/>
        <end position="87"/>
    </location>
</feature>
<evidence type="ECO:0008006" key="8">
    <source>
        <dbReference type="Google" id="ProtNLM"/>
    </source>
</evidence>
<evidence type="ECO:0000313" key="6">
    <source>
        <dbReference type="EMBL" id="CAJ0928788.1"/>
    </source>
</evidence>
<feature type="transmembrane region" description="Helical" evidence="5">
    <location>
        <begin position="120"/>
        <end position="139"/>
    </location>
</feature>
<accession>A0ABN9KYN5</accession>
<feature type="transmembrane region" description="Helical" evidence="5">
    <location>
        <begin position="96"/>
        <end position="114"/>
    </location>
</feature>
<evidence type="ECO:0000256" key="1">
    <source>
        <dbReference type="ARBA" id="ARBA00004141"/>
    </source>
</evidence>
<dbReference type="InterPro" id="IPR049680">
    <property type="entry name" value="FLVCR1-2_SLC49-like"/>
</dbReference>
<organism evidence="6 7">
    <name type="scientific">Ranitomeya imitator</name>
    <name type="common">mimic poison frog</name>
    <dbReference type="NCBI Taxonomy" id="111125"/>
    <lineage>
        <taxon>Eukaryota</taxon>
        <taxon>Metazoa</taxon>
        <taxon>Chordata</taxon>
        <taxon>Craniata</taxon>
        <taxon>Vertebrata</taxon>
        <taxon>Euteleostomi</taxon>
        <taxon>Amphibia</taxon>
        <taxon>Batrachia</taxon>
        <taxon>Anura</taxon>
        <taxon>Neobatrachia</taxon>
        <taxon>Hyloidea</taxon>
        <taxon>Dendrobatidae</taxon>
        <taxon>Dendrobatinae</taxon>
        <taxon>Ranitomeya</taxon>
    </lineage>
</organism>
<gene>
    <name evidence="6" type="ORF">RIMI_LOCUS3563521</name>
</gene>
<keyword evidence="3 5" id="KW-1133">Transmembrane helix</keyword>
<dbReference type="EMBL" id="CAUEEQ010005413">
    <property type="protein sequence ID" value="CAJ0928788.1"/>
    <property type="molecule type" value="Genomic_DNA"/>
</dbReference>
<protein>
    <recommendedName>
        <fullName evidence="8">Major facilitator superfamily (MFS) profile domain-containing protein</fullName>
    </recommendedName>
</protein>
<comment type="caution">
    <text evidence="6">The sequence shown here is derived from an EMBL/GenBank/DDBJ whole genome shotgun (WGS) entry which is preliminary data.</text>
</comment>
<comment type="subcellular location">
    <subcellularLocation>
        <location evidence="1">Membrane</location>
        <topology evidence="1">Multi-pass membrane protein</topology>
    </subcellularLocation>
</comment>
<evidence type="ECO:0000256" key="2">
    <source>
        <dbReference type="ARBA" id="ARBA00022692"/>
    </source>
</evidence>
<keyword evidence="4 5" id="KW-0472">Membrane</keyword>
<feature type="transmembrane region" description="Helical" evidence="5">
    <location>
        <begin position="200"/>
        <end position="224"/>
    </location>
</feature>
<keyword evidence="7" id="KW-1185">Reference proteome</keyword>
<dbReference type="Gene3D" id="1.20.1250.20">
    <property type="entry name" value="MFS general substrate transporter like domains"/>
    <property type="match status" value="1"/>
</dbReference>
<dbReference type="InterPro" id="IPR036259">
    <property type="entry name" value="MFS_trans_sf"/>
</dbReference>
<sequence>MLRSCKQERQQSCRDRSLPIVYDESNLAMGPTESQALRNRNPARPERENHLVLSLTCDQLKEFISGLCGALFIVFGAIGALLCGLYVDRTKKFTEVVKISFALTALTVIVFAVVSNLKKVAPLLVVICSLLGFFGFAIYPISMELAVECSYPVGEGSSTGLAFISGQVQGLIYMVLFQSLTKPYAASPLSQCGKNQTEIYDWSIATLVMAGICSIGTCIFIIFFHTDYKRLKAELAAEKEEHEDQLVHE</sequence>